<feature type="domain" description="HTH tetR-type" evidence="4">
    <location>
        <begin position="3"/>
        <end position="63"/>
    </location>
</feature>
<reference evidence="5 6" key="1">
    <citation type="submission" date="2019-08" db="EMBL/GenBank/DDBJ databases">
        <title>Bacillus genomes from the desert of Cuatro Cienegas, Coahuila.</title>
        <authorList>
            <person name="Olmedo-Alvarez G."/>
        </authorList>
    </citation>
    <scope>NUCLEOTIDE SEQUENCE [LARGE SCALE GENOMIC DNA]</scope>
    <source>
        <strain evidence="5 6">CH88_3T</strain>
    </source>
</reference>
<evidence type="ECO:0000256" key="1">
    <source>
        <dbReference type="ARBA" id="ARBA00022491"/>
    </source>
</evidence>
<dbReference type="Gene3D" id="1.10.10.60">
    <property type="entry name" value="Homeodomain-like"/>
    <property type="match status" value="1"/>
</dbReference>
<evidence type="ECO:0000256" key="3">
    <source>
        <dbReference type="PROSITE-ProRule" id="PRU00335"/>
    </source>
</evidence>
<dbReference type="PANTHER" id="PTHR43479:SF11">
    <property type="entry name" value="ACREF_ENVCD OPERON REPRESSOR-RELATED"/>
    <property type="match status" value="1"/>
</dbReference>
<dbReference type="PROSITE" id="PS50977">
    <property type="entry name" value="HTH_TETR_2"/>
    <property type="match status" value="1"/>
</dbReference>
<dbReference type="GO" id="GO:0003677">
    <property type="term" value="F:DNA binding"/>
    <property type="evidence" value="ECO:0007669"/>
    <property type="project" value="UniProtKB-UniRule"/>
</dbReference>
<gene>
    <name evidence="5" type="ORF">FZC74_01080</name>
</gene>
<dbReference type="InterPro" id="IPR001647">
    <property type="entry name" value="HTH_TetR"/>
</dbReference>
<organism evidence="5 6">
    <name type="scientific">Sutcliffiella horikoshii</name>
    <dbReference type="NCBI Taxonomy" id="79883"/>
    <lineage>
        <taxon>Bacteria</taxon>
        <taxon>Bacillati</taxon>
        <taxon>Bacillota</taxon>
        <taxon>Bacilli</taxon>
        <taxon>Bacillales</taxon>
        <taxon>Bacillaceae</taxon>
        <taxon>Sutcliffiella</taxon>
    </lineage>
</organism>
<keyword evidence="1" id="KW-0678">Repressor</keyword>
<dbReference type="Pfam" id="PF00440">
    <property type="entry name" value="TetR_N"/>
    <property type="match status" value="1"/>
</dbReference>
<dbReference type="EMBL" id="VTEU01000001">
    <property type="protein sequence ID" value="TYS60906.1"/>
    <property type="molecule type" value="Genomic_DNA"/>
</dbReference>
<evidence type="ECO:0000256" key="2">
    <source>
        <dbReference type="ARBA" id="ARBA00023125"/>
    </source>
</evidence>
<dbReference type="Gene3D" id="1.10.357.10">
    <property type="entry name" value="Tetracycline Repressor, domain 2"/>
    <property type="match status" value="1"/>
</dbReference>
<accession>A0AA95B8F0</accession>
<keyword evidence="2 3" id="KW-0238">DNA-binding</keyword>
<feature type="DNA-binding region" description="H-T-H motif" evidence="3">
    <location>
        <begin position="26"/>
        <end position="45"/>
    </location>
</feature>
<name>A0AA95B8F0_9BACI</name>
<protein>
    <submittedName>
        <fullName evidence="5">TetR/AcrR family transcriptional regulator</fullName>
    </submittedName>
</protein>
<dbReference type="PANTHER" id="PTHR43479">
    <property type="entry name" value="ACREF/ENVCD OPERON REPRESSOR-RELATED"/>
    <property type="match status" value="1"/>
</dbReference>
<dbReference type="SUPFAM" id="SSF46689">
    <property type="entry name" value="Homeodomain-like"/>
    <property type="match status" value="1"/>
</dbReference>
<dbReference type="Proteomes" id="UP000323393">
    <property type="component" value="Unassembled WGS sequence"/>
</dbReference>
<dbReference type="InterPro" id="IPR036271">
    <property type="entry name" value="Tet_transcr_reg_TetR-rel_C_sf"/>
</dbReference>
<comment type="caution">
    <text evidence="5">The sequence shown here is derived from an EMBL/GenBank/DDBJ whole genome shotgun (WGS) entry which is preliminary data.</text>
</comment>
<dbReference type="SUPFAM" id="SSF48498">
    <property type="entry name" value="Tetracyclin repressor-like, C-terminal domain"/>
    <property type="match status" value="1"/>
</dbReference>
<evidence type="ECO:0000313" key="6">
    <source>
        <dbReference type="Proteomes" id="UP000323393"/>
    </source>
</evidence>
<dbReference type="RefSeq" id="WP_148964671.1">
    <property type="nucleotide sequence ID" value="NZ_JBNILI010000005.1"/>
</dbReference>
<dbReference type="InterPro" id="IPR009057">
    <property type="entry name" value="Homeodomain-like_sf"/>
</dbReference>
<sequence>MSFSTSELIKQHALQLFAQKGYYGTSLNDVASLVGIKKPSLYAHFKNKDDLYMTILQELMETFMDRVAIDSLEIQSSSSTKLLLKRLLINMIDFWKDETLGLLYKRTLLFPEEKFRSSIHEHFLETETYTTDILSKIFSKGLDKGEIPPQPLEPLIDAYYCLIDGLFVQRFFYSSSDFDKKAEHAFEHYWKATEIGGK</sequence>
<dbReference type="AlphaFoldDB" id="A0AA95B8F0"/>
<evidence type="ECO:0000313" key="5">
    <source>
        <dbReference type="EMBL" id="TYS60906.1"/>
    </source>
</evidence>
<dbReference type="InterPro" id="IPR050624">
    <property type="entry name" value="HTH-type_Tx_Regulator"/>
</dbReference>
<dbReference type="PRINTS" id="PR00455">
    <property type="entry name" value="HTHTETR"/>
</dbReference>
<proteinExistence type="predicted"/>
<evidence type="ECO:0000259" key="4">
    <source>
        <dbReference type="PROSITE" id="PS50977"/>
    </source>
</evidence>